<evidence type="ECO:0000313" key="2">
    <source>
        <dbReference type="EMBL" id="CAD0099062.1"/>
    </source>
</evidence>
<feature type="signal peptide" evidence="1">
    <location>
        <begin position="1"/>
        <end position="19"/>
    </location>
</feature>
<name>A0A9N8K5M5_9PEZI</name>
<evidence type="ECO:0000313" key="3">
    <source>
        <dbReference type="Proteomes" id="UP000714618"/>
    </source>
</evidence>
<keyword evidence="3" id="KW-1185">Reference proteome</keyword>
<dbReference type="EMBL" id="CAIJEO010000010">
    <property type="protein sequence ID" value="CAD0099062.1"/>
    <property type="molecule type" value="Genomic_DNA"/>
</dbReference>
<evidence type="ECO:0000256" key="1">
    <source>
        <dbReference type="SAM" id="SignalP"/>
    </source>
</evidence>
<dbReference type="OrthoDB" id="4750690at2759"/>
<sequence length="237" mass="24407">MIPSTSLLALPFLPISVLASNVLDSRATCTNFSLAGKPYTIPGPATYIISSGVVCKDTQNCTILAGGFVNVPRLLNNTQPDESVVNDIFALVSSSTNIDFEASTPDNISPVTQTFAHGTAGFVIFTPIYRCVAGTLSGCGAGNDTYTDGTVIQACTPDNRIDENHITGTVNKVTTDEASAKDVTCNPANVSSAADAPNKECMKTLGVVTTSGADFSAMISTTAVGVAMLSVVGVLLV</sequence>
<proteinExistence type="predicted"/>
<comment type="caution">
    <text evidence="2">The sequence shown here is derived from an EMBL/GenBank/DDBJ whole genome shotgun (WGS) entry which is preliminary data.</text>
</comment>
<dbReference type="InterPro" id="IPR045702">
    <property type="entry name" value="DUF6060"/>
</dbReference>
<gene>
    <name evidence="2" type="ORF">AWRI4233_LOCUS7886</name>
</gene>
<protein>
    <submittedName>
        <fullName evidence="2">Uncharacterized protein</fullName>
    </submittedName>
</protein>
<keyword evidence="1" id="KW-0732">Signal</keyword>
<reference evidence="2" key="1">
    <citation type="submission" date="2020-06" db="EMBL/GenBank/DDBJ databases">
        <authorList>
            <person name="Onetto C."/>
        </authorList>
    </citation>
    <scope>NUCLEOTIDE SEQUENCE</scope>
</reference>
<accession>A0A9N8K5M5</accession>
<feature type="chain" id="PRO_5040141461" evidence="1">
    <location>
        <begin position="20"/>
        <end position="237"/>
    </location>
</feature>
<dbReference type="Proteomes" id="UP000714618">
    <property type="component" value="Unassembled WGS sequence"/>
</dbReference>
<organism evidence="2 3">
    <name type="scientific">Aureobasidium mustum</name>
    <dbReference type="NCBI Taxonomy" id="2773714"/>
    <lineage>
        <taxon>Eukaryota</taxon>
        <taxon>Fungi</taxon>
        <taxon>Dikarya</taxon>
        <taxon>Ascomycota</taxon>
        <taxon>Pezizomycotina</taxon>
        <taxon>Dothideomycetes</taxon>
        <taxon>Dothideomycetidae</taxon>
        <taxon>Dothideales</taxon>
        <taxon>Saccotheciaceae</taxon>
        <taxon>Aureobasidium</taxon>
    </lineage>
</organism>
<dbReference type="AlphaFoldDB" id="A0A9N8K5M5"/>
<dbReference type="Pfam" id="PF19535">
    <property type="entry name" value="DUF6060"/>
    <property type="match status" value="1"/>
</dbReference>